<sequence>MFKNLIKSFGLEQRKDLRVYMNDVVIFNEYKSSSNEIQSLENENWSKIVDQFSDLFEGIGKNERIFHSISLTSDKIIRHKIQQIPIHWKVQLKEHIKELKEMKQVFNILRKEKLRLNKEKCEFGKSVIEYLGFKIDSGKRSIISVNKEKILKFSRPSNQQEAKTDLIENFSKLALPLYECSNQRKFVWKEEQEKSFMDIKKIIEKDPSVKIPDPNIPFIRDCSSKLGRMVLKLQEFQIENIDYIKGSDNVLADALSRLQMNLLSSDAEDELDDVIEKDKANFIKKDGRWFFVDKSREREILRLYVKNENERRNILKVVHENGHLGLFKNEEELRRRFWWPFWRKELKAFIKNCSRCEFFKNDDEKTKLPMVPSVLEPLNWCKVGLDFCGPLQVSEAGNKFVILIQDYASKFLLAEAFEDVSDLARKRILENEAAQMKQKCYYDRKIKLEPLFSGDLVLWHQWDHSVGSSKKLNKKWRGPFVIKNRSVTNYEIADKNGNSRWIHHNHLKRFNGDSATPLDTIRNRGRPAHRS</sequence>
<dbReference type="InterPro" id="IPR041588">
    <property type="entry name" value="Integrase_H2C2"/>
</dbReference>
<dbReference type="Pfam" id="PF17921">
    <property type="entry name" value="Integrase_H2C2"/>
    <property type="match status" value="1"/>
</dbReference>
<dbReference type="SUPFAM" id="SSF56672">
    <property type="entry name" value="DNA/RNA polymerases"/>
    <property type="match status" value="1"/>
</dbReference>
<organism evidence="4">
    <name type="scientific">Dermatophagoides farinae</name>
    <name type="common">American house dust mite</name>
    <dbReference type="NCBI Taxonomy" id="6954"/>
    <lineage>
        <taxon>Eukaryota</taxon>
        <taxon>Metazoa</taxon>
        <taxon>Ecdysozoa</taxon>
        <taxon>Arthropoda</taxon>
        <taxon>Chelicerata</taxon>
        <taxon>Arachnida</taxon>
        <taxon>Acari</taxon>
        <taxon>Acariformes</taxon>
        <taxon>Sarcoptiformes</taxon>
        <taxon>Astigmata</taxon>
        <taxon>Psoroptidia</taxon>
        <taxon>Analgoidea</taxon>
        <taxon>Pyroglyphidae</taxon>
        <taxon>Dermatophagoidinae</taxon>
        <taxon>Dermatophagoides</taxon>
    </lineage>
</organism>
<dbReference type="EMBL" id="SDOV01000007">
    <property type="protein sequence ID" value="KAH7639739.1"/>
    <property type="molecule type" value="Genomic_DNA"/>
</dbReference>
<proteinExistence type="predicted"/>
<evidence type="ECO:0000259" key="3">
    <source>
        <dbReference type="Pfam" id="PF17921"/>
    </source>
</evidence>
<dbReference type="AlphaFoldDB" id="A0A9D4NX82"/>
<dbReference type="EC" id="2.7.7.49" evidence="1"/>
<evidence type="ECO:0000256" key="1">
    <source>
        <dbReference type="ARBA" id="ARBA00012493"/>
    </source>
</evidence>
<dbReference type="Gene3D" id="1.10.340.70">
    <property type="match status" value="1"/>
</dbReference>
<dbReference type="GO" id="GO:0003964">
    <property type="term" value="F:RNA-directed DNA polymerase activity"/>
    <property type="evidence" value="ECO:0007669"/>
    <property type="project" value="UniProtKB-EC"/>
</dbReference>
<dbReference type="Proteomes" id="UP000828236">
    <property type="component" value="Unassembled WGS sequence"/>
</dbReference>
<dbReference type="PANTHER" id="PTHR37984">
    <property type="entry name" value="PROTEIN CBG26694"/>
    <property type="match status" value="1"/>
</dbReference>
<dbReference type="InterPro" id="IPR043502">
    <property type="entry name" value="DNA/RNA_pol_sf"/>
</dbReference>
<protein>
    <recommendedName>
        <fullName evidence="1">RNA-directed DNA polymerase</fullName>
        <ecNumber evidence="1">2.7.7.49</ecNumber>
    </recommendedName>
</protein>
<feature type="coiled-coil region" evidence="2">
    <location>
        <begin position="92"/>
        <end position="119"/>
    </location>
</feature>
<feature type="domain" description="Integrase zinc-binding" evidence="3">
    <location>
        <begin position="307"/>
        <end position="360"/>
    </location>
</feature>
<name>A0A9D4NX82_DERFA</name>
<reference evidence="4" key="1">
    <citation type="submission" date="2020-06" db="EMBL/GenBank/DDBJ databases">
        <authorList>
            <person name="Ji K."/>
            <person name="Li J."/>
        </authorList>
    </citation>
    <scope>NUCLEOTIDE SEQUENCE</scope>
    <source>
        <strain evidence="4">JKM2019</strain>
        <tissue evidence="4">Whole body</tissue>
    </source>
</reference>
<evidence type="ECO:0000256" key="2">
    <source>
        <dbReference type="SAM" id="Coils"/>
    </source>
</evidence>
<keyword evidence="2" id="KW-0175">Coiled coil</keyword>
<dbReference type="PANTHER" id="PTHR37984:SF5">
    <property type="entry name" value="PROTEIN NYNRIN-LIKE"/>
    <property type="match status" value="1"/>
</dbReference>
<comment type="caution">
    <text evidence="4">The sequence shown here is derived from an EMBL/GenBank/DDBJ whole genome shotgun (WGS) entry which is preliminary data.</text>
</comment>
<accession>A0A9D4NX82</accession>
<dbReference type="Gene3D" id="2.30.30.850">
    <property type="match status" value="1"/>
</dbReference>
<dbReference type="InterPro" id="IPR043128">
    <property type="entry name" value="Rev_trsase/Diguanyl_cyclase"/>
</dbReference>
<gene>
    <name evidence="4" type="ORF">HUG17_3772</name>
</gene>
<dbReference type="Gene3D" id="3.30.70.270">
    <property type="match status" value="2"/>
</dbReference>
<dbReference type="InterPro" id="IPR050951">
    <property type="entry name" value="Retrovirus_Pol_polyprotein"/>
</dbReference>
<evidence type="ECO:0000313" key="4">
    <source>
        <dbReference type="EMBL" id="KAH7639739.1"/>
    </source>
</evidence>
<reference evidence="4" key="2">
    <citation type="journal article" date="2021" name="World Allergy Organ. J.">
        <title>Chromosome-level assembly of Dermatophagoides farinae genome and transcriptome reveals two novel allergens Der f 37 and Der f 39.</title>
        <authorList>
            <person name="Chen J."/>
            <person name="Cai Z."/>
            <person name="Fan D."/>
            <person name="Hu J."/>
            <person name="Hou Y."/>
            <person name="He Y."/>
            <person name="Zhang Z."/>
            <person name="Zhao Z."/>
            <person name="Gao P."/>
            <person name="Hu W."/>
            <person name="Sun J."/>
            <person name="Li J."/>
            <person name="Ji K."/>
        </authorList>
    </citation>
    <scope>NUCLEOTIDE SEQUENCE</scope>
    <source>
        <strain evidence="4">JKM2019</strain>
    </source>
</reference>